<name>A0A4Y8LZI9_9BACL</name>
<keyword evidence="2" id="KW-1185">Reference proteome</keyword>
<dbReference type="InterPro" id="IPR005560">
    <property type="entry name" value="Csp_YhjQ"/>
</dbReference>
<dbReference type="OrthoDB" id="5396211at2"/>
<reference evidence="1 2" key="1">
    <citation type="submission" date="2019-03" db="EMBL/GenBank/DDBJ databases">
        <title>Cohnella endophytica sp. nov., a novel endophytic bacterium isolated from bark of Sonneratia apetala.</title>
        <authorList>
            <person name="Tuo L."/>
        </authorList>
    </citation>
    <scope>NUCLEOTIDE SEQUENCE [LARGE SCALE GENOMIC DNA]</scope>
    <source>
        <strain evidence="1 2">CCTCC AB 208254</strain>
    </source>
</reference>
<protein>
    <submittedName>
        <fullName evidence="1">Four-helix bundle copper-binding protein</fullName>
    </submittedName>
</protein>
<dbReference type="AlphaFoldDB" id="A0A4Y8LZI9"/>
<organism evidence="1 2">
    <name type="scientific">Cohnella luojiensis</name>
    <dbReference type="NCBI Taxonomy" id="652876"/>
    <lineage>
        <taxon>Bacteria</taxon>
        <taxon>Bacillati</taxon>
        <taxon>Bacillota</taxon>
        <taxon>Bacilli</taxon>
        <taxon>Bacillales</taxon>
        <taxon>Paenibacillaceae</taxon>
        <taxon>Cohnella</taxon>
    </lineage>
</organism>
<comment type="caution">
    <text evidence="1">The sequence shown here is derived from an EMBL/GenBank/DDBJ whole genome shotgun (WGS) entry which is preliminary data.</text>
</comment>
<accession>A0A4Y8LZI9</accession>
<dbReference type="EMBL" id="SOMN01000009">
    <property type="protein sequence ID" value="TFE27466.1"/>
    <property type="molecule type" value="Genomic_DNA"/>
</dbReference>
<gene>
    <name evidence="1" type="ORF">E2980_09075</name>
</gene>
<dbReference type="Pfam" id="PF03860">
    <property type="entry name" value="Csp"/>
    <property type="match status" value="1"/>
</dbReference>
<evidence type="ECO:0000313" key="1">
    <source>
        <dbReference type="EMBL" id="TFE27466.1"/>
    </source>
</evidence>
<evidence type="ECO:0000313" key="2">
    <source>
        <dbReference type="Proteomes" id="UP000297900"/>
    </source>
</evidence>
<dbReference type="Proteomes" id="UP000297900">
    <property type="component" value="Unassembled WGS sequence"/>
</dbReference>
<sequence length="47" mass="5370">MPTIVKSTMQQYQTCIDACNKCMQACEECLSLCLKEPFALYPKHLDV</sequence>
<proteinExistence type="predicted"/>
<dbReference type="Gene3D" id="1.20.1270.360">
    <property type="match status" value="1"/>
</dbReference>